<evidence type="ECO:0000313" key="9">
    <source>
        <dbReference type="EMBL" id="PWW02267.1"/>
    </source>
</evidence>
<dbReference type="GO" id="GO:0004521">
    <property type="term" value="F:RNA endonuclease activity"/>
    <property type="evidence" value="ECO:0007669"/>
    <property type="project" value="InterPro"/>
</dbReference>
<evidence type="ECO:0000256" key="3">
    <source>
        <dbReference type="ARBA" id="ARBA00022759"/>
    </source>
</evidence>
<feature type="coiled-coil region" evidence="6">
    <location>
        <begin position="212"/>
        <end position="239"/>
    </location>
</feature>
<reference evidence="9 10" key="1">
    <citation type="submission" date="2018-05" db="EMBL/GenBank/DDBJ databases">
        <title>Genomic Encyclopedia of Type Strains, Phase IV (KMG-IV): sequencing the most valuable type-strain genomes for metagenomic binning, comparative biology and taxonomic classification.</title>
        <authorList>
            <person name="Goeker M."/>
        </authorList>
    </citation>
    <scope>NUCLEOTIDE SEQUENCE [LARGE SCALE GENOMIC DNA]</scope>
    <source>
        <strain evidence="9 10">DSM 16791</strain>
    </source>
</reference>
<protein>
    <submittedName>
        <fullName evidence="9">Uncharacterized protein (TIGR00255 family)</fullName>
    </submittedName>
</protein>
<sequence length="295" mass="31972">MAIQSMTGFARAEESVAGCRFAWELRSVNGKALDLRFRLPQGYEHLEPVLRASAGNVLKRGNVQLSLSVSDIGQTIEAVVNEPALEAVIALIDRLGARIDARRPSLDGILAMKGIVELREPQLSDADRAARDGHVIEGFTIAVAALVAMREREGEELVRVLSGQVDAIAALTAAAERDPARSPDAIRARLAEQVAALMDASSSLDRDRLHMEAALLATRADLREEIDRLKAHVEAARALLAGDGPVGRRLDFLAQEFNRETNTICSKSNAASITAIGLDLKVVIDQFREQVQNLE</sequence>
<dbReference type="OrthoDB" id="9771229at2"/>
<dbReference type="InterPro" id="IPR013551">
    <property type="entry name" value="YicC-like_C"/>
</dbReference>
<dbReference type="GO" id="GO:0016787">
    <property type="term" value="F:hydrolase activity"/>
    <property type="evidence" value="ECO:0007669"/>
    <property type="project" value="UniProtKB-KW"/>
</dbReference>
<keyword evidence="6" id="KW-0175">Coiled coil</keyword>
<dbReference type="Proteomes" id="UP000246352">
    <property type="component" value="Unassembled WGS sequence"/>
</dbReference>
<evidence type="ECO:0000256" key="6">
    <source>
        <dbReference type="SAM" id="Coils"/>
    </source>
</evidence>
<dbReference type="PANTHER" id="PTHR30636">
    <property type="entry name" value="UPF0701 PROTEIN YICC"/>
    <property type="match status" value="1"/>
</dbReference>
<dbReference type="PANTHER" id="PTHR30636:SF3">
    <property type="entry name" value="UPF0701 PROTEIN YICC"/>
    <property type="match status" value="1"/>
</dbReference>
<evidence type="ECO:0000256" key="5">
    <source>
        <dbReference type="ARBA" id="ARBA00035648"/>
    </source>
</evidence>
<comment type="caution">
    <text evidence="9">The sequence shown here is derived from an EMBL/GenBank/DDBJ whole genome shotgun (WGS) entry which is preliminary data.</text>
</comment>
<evidence type="ECO:0000256" key="1">
    <source>
        <dbReference type="ARBA" id="ARBA00001968"/>
    </source>
</evidence>
<evidence type="ECO:0000313" key="10">
    <source>
        <dbReference type="Proteomes" id="UP000246352"/>
    </source>
</evidence>
<dbReference type="Pfam" id="PF08340">
    <property type="entry name" value="YicC-like_C"/>
    <property type="match status" value="1"/>
</dbReference>
<keyword evidence="10" id="KW-1185">Reference proteome</keyword>
<feature type="domain" description="Endoribonuclease YicC-like N-terminal" evidence="7">
    <location>
        <begin position="3"/>
        <end position="157"/>
    </location>
</feature>
<evidence type="ECO:0000259" key="8">
    <source>
        <dbReference type="Pfam" id="PF08340"/>
    </source>
</evidence>
<proteinExistence type="inferred from homology"/>
<comment type="cofactor">
    <cofactor evidence="1">
        <name>a divalent metal cation</name>
        <dbReference type="ChEBI" id="CHEBI:60240"/>
    </cofactor>
</comment>
<dbReference type="InterPro" id="IPR005229">
    <property type="entry name" value="YicC/YloC-like"/>
</dbReference>
<dbReference type="EMBL" id="QGTR01000002">
    <property type="protein sequence ID" value="PWW02267.1"/>
    <property type="molecule type" value="Genomic_DNA"/>
</dbReference>
<dbReference type="Pfam" id="PF03755">
    <property type="entry name" value="YicC-like_N"/>
    <property type="match status" value="1"/>
</dbReference>
<evidence type="ECO:0000256" key="2">
    <source>
        <dbReference type="ARBA" id="ARBA00022722"/>
    </source>
</evidence>
<dbReference type="AlphaFoldDB" id="A0A317PNC3"/>
<evidence type="ECO:0000259" key="7">
    <source>
        <dbReference type="Pfam" id="PF03755"/>
    </source>
</evidence>
<keyword evidence="4" id="KW-0378">Hydrolase</keyword>
<name>A0A317PNC3_9HYPH</name>
<gene>
    <name evidence="9" type="ORF">DFR52_102935</name>
</gene>
<organism evidence="9 10">
    <name type="scientific">Hoeflea marina</name>
    <dbReference type="NCBI Taxonomy" id="274592"/>
    <lineage>
        <taxon>Bacteria</taxon>
        <taxon>Pseudomonadati</taxon>
        <taxon>Pseudomonadota</taxon>
        <taxon>Alphaproteobacteria</taxon>
        <taxon>Hyphomicrobiales</taxon>
        <taxon>Rhizobiaceae</taxon>
        <taxon>Hoeflea</taxon>
    </lineage>
</organism>
<dbReference type="RefSeq" id="WP_110031959.1">
    <property type="nucleotide sequence ID" value="NZ_QGTR01000002.1"/>
</dbReference>
<evidence type="ECO:0000256" key="4">
    <source>
        <dbReference type="ARBA" id="ARBA00022801"/>
    </source>
</evidence>
<feature type="domain" description="Endoribonuclease YicC-like C-terminal" evidence="8">
    <location>
        <begin position="181"/>
        <end position="295"/>
    </location>
</feature>
<dbReference type="InterPro" id="IPR013527">
    <property type="entry name" value="YicC-like_N"/>
</dbReference>
<comment type="similarity">
    <text evidence="5">Belongs to the YicC/YloC family.</text>
</comment>
<keyword evidence="3" id="KW-0255">Endonuclease</keyword>
<keyword evidence="2" id="KW-0540">Nuclease</keyword>
<dbReference type="NCBIfam" id="TIGR00255">
    <property type="entry name" value="YicC/YloC family endoribonuclease"/>
    <property type="match status" value="1"/>
</dbReference>
<accession>A0A317PNC3</accession>